<dbReference type="EnsemblMetazoa" id="G27862.1">
    <property type="protein sequence ID" value="G27862.1:cds"/>
    <property type="gene ID" value="G27862"/>
</dbReference>
<dbReference type="PROSITE" id="PS50835">
    <property type="entry name" value="IG_LIKE"/>
    <property type="match status" value="3"/>
</dbReference>
<evidence type="ECO:0000313" key="8">
    <source>
        <dbReference type="Proteomes" id="UP000005408"/>
    </source>
</evidence>
<protein>
    <recommendedName>
        <fullName evidence="6">Ig-like domain-containing protein</fullName>
    </recommendedName>
</protein>
<dbReference type="GO" id="GO:0098609">
    <property type="term" value="P:cell-cell adhesion"/>
    <property type="evidence" value="ECO:0007669"/>
    <property type="project" value="TreeGrafter"/>
</dbReference>
<dbReference type="SMART" id="SM00408">
    <property type="entry name" value="IGc2"/>
    <property type="match status" value="1"/>
</dbReference>
<dbReference type="SMART" id="SM00409">
    <property type="entry name" value="IG"/>
    <property type="match status" value="2"/>
</dbReference>
<dbReference type="Proteomes" id="UP000005408">
    <property type="component" value="Unassembled WGS sequence"/>
</dbReference>
<sequence length="424" mass="47100">MAEYGKIIVRQRILTLFICCLLVRNYCKAGTVTTKSTLTARIGFHPTDFECTYTVDADENVHAGDISWQIENTTGSENFETLAEFSPPDAHGKHNQFASTATGSDFKSRSVLYDVVNSGVNTFTAVFRLNEIRCEDEGNYRCVVGFSTSSGSYTKSSNVSLMVTVPAEKPYRAPVPLPDVIEECTKVQFSCTANVGKPPGNIKWWRFKPNKAVPDHLGELSTTPTMVEDVCVYNLTSSILAYTMSRNDDQSVFRCSVSNDLVKADKDYDNPHEDTKTIRVLYKVGSPIIEVTPNKTEFTAGSFVILSCNANGYPSPLIDNHINYLLWTFTPHGKSDDVILISNNGLLSLENLQHKDSGRYTCTAHNGFNGKTFSSSNHVDLSIHPGILNFFELSNLRCTGPVICNSPEFSNVDKRRTSQYHLEL</sequence>
<dbReference type="PANTHER" id="PTHR11640:SF164">
    <property type="entry name" value="MAM DOMAIN-CONTAINING GLYCOSYLPHOSPHATIDYLINOSITOL ANCHOR PROTEIN 1"/>
    <property type="match status" value="1"/>
</dbReference>
<dbReference type="GO" id="GO:0005911">
    <property type="term" value="C:cell-cell junction"/>
    <property type="evidence" value="ECO:0007669"/>
    <property type="project" value="TreeGrafter"/>
</dbReference>
<evidence type="ECO:0000256" key="1">
    <source>
        <dbReference type="ARBA" id="ARBA00004479"/>
    </source>
</evidence>
<comment type="subcellular location">
    <subcellularLocation>
        <location evidence="1">Membrane</location>
        <topology evidence="1">Single-pass type I membrane protein</topology>
    </subcellularLocation>
</comment>
<dbReference type="InterPro" id="IPR013162">
    <property type="entry name" value="CD80_C2-set"/>
</dbReference>
<dbReference type="AlphaFoldDB" id="A0A8W8LFV0"/>
<dbReference type="InterPro" id="IPR003598">
    <property type="entry name" value="Ig_sub2"/>
</dbReference>
<dbReference type="GO" id="GO:0005886">
    <property type="term" value="C:plasma membrane"/>
    <property type="evidence" value="ECO:0007669"/>
    <property type="project" value="TreeGrafter"/>
</dbReference>
<dbReference type="InterPro" id="IPR013783">
    <property type="entry name" value="Ig-like_fold"/>
</dbReference>
<evidence type="ECO:0000313" key="7">
    <source>
        <dbReference type="EnsemblMetazoa" id="G27862.1:cds"/>
    </source>
</evidence>
<dbReference type="InterPro" id="IPR051275">
    <property type="entry name" value="Cell_adhesion_signaling"/>
</dbReference>
<keyword evidence="5" id="KW-0393">Immunoglobulin domain</keyword>
<name>A0A8W8LFV0_MAGGI</name>
<dbReference type="Gene3D" id="2.60.40.10">
    <property type="entry name" value="Immunoglobulins"/>
    <property type="match status" value="3"/>
</dbReference>
<evidence type="ECO:0000256" key="2">
    <source>
        <dbReference type="ARBA" id="ARBA00023136"/>
    </source>
</evidence>
<dbReference type="GO" id="GO:0050839">
    <property type="term" value="F:cell adhesion molecule binding"/>
    <property type="evidence" value="ECO:0007669"/>
    <property type="project" value="TreeGrafter"/>
</dbReference>
<proteinExistence type="predicted"/>
<evidence type="ECO:0000259" key="6">
    <source>
        <dbReference type="PROSITE" id="PS50835"/>
    </source>
</evidence>
<feature type="domain" description="Ig-like" evidence="6">
    <location>
        <begin position="170"/>
        <end position="279"/>
    </location>
</feature>
<dbReference type="PANTHER" id="PTHR11640">
    <property type="entry name" value="NEPHRIN"/>
    <property type="match status" value="1"/>
</dbReference>
<feature type="domain" description="Ig-like" evidence="6">
    <location>
        <begin position="49"/>
        <end position="160"/>
    </location>
</feature>
<keyword evidence="3" id="KW-1015">Disulfide bond</keyword>
<dbReference type="SUPFAM" id="SSF48726">
    <property type="entry name" value="Immunoglobulin"/>
    <property type="match status" value="3"/>
</dbReference>
<dbReference type="Pfam" id="PF13927">
    <property type="entry name" value="Ig_3"/>
    <property type="match status" value="1"/>
</dbReference>
<feature type="domain" description="Ig-like" evidence="6">
    <location>
        <begin position="287"/>
        <end position="382"/>
    </location>
</feature>
<dbReference type="InterPro" id="IPR007110">
    <property type="entry name" value="Ig-like_dom"/>
</dbReference>
<reference evidence="7" key="1">
    <citation type="submission" date="2022-08" db="UniProtKB">
        <authorList>
            <consortium name="EnsemblMetazoa"/>
        </authorList>
    </citation>
    <scope>IDENTIFICATION</scope>
    <source>
        <strain evidence="7">05x7-T-G4-1.051#20</strain>
    </source>
</reference>
<evidence type="ECO:0000256" key="3">
    <source>
        <dbReference type="ARBA" id="ARBA00023157"/>
    </source>
</evidence>
<organism evidence="7 8">
    <name type="scientific">Magallana gigas</name>
    <name type="common">Pacific oyster</name>
    <name type="synonym">Crassostrea gigas</name>
    <dbReference type="NCBI Taxonomy" id="29159"/>
    <lineage>
        <taxon>Eukaryota</taxon>
        <taxon>Metazoa</taxon>
        <taxon>Spiralia</taxon>
        <taxon>Lophotrochozoa</taxon>
        <taxon>Mollusca</taxon>
        <taxon>Bivalvia</taxon>
        <taxon>Autobranchia</taxon>
        <taxon>Pteriomorphia</taxon>
        <taxon>Ostreida</taxon>
        <taxon>Ostreoidea</taxon>
        <taxon>Ostreidae</taxon>
        <taxon>Magallana</taxon>
    </lineage>
</organism>
<evidence type="ECO:0000256" key="4">
    <source>
        <dbReference type="ARBA" id="ARBA00023180"/>
    </source>
</evidence>
<dbReference type="InterPro" id="IPR003599">
    <property type="entry name" value="Ig_sub"/>
</dbReference>
<evidence type="ECO:0000256" key="5">
    <source>
        <dbReference type="ARBA" id="ARBA00023319"/>
    </source>
</evidence>
<keyword evidence="2" id="KW-0472">Membrane</keyword>
<keyword evidence="4" id="KW-0325">Glycoprotein</keyword>
<dbReference type="Pfam" id="PF08205">
    <property type="entry name" value="C2-set_2"/>
    <property type="match status" value="1"/>
</dbReference>
<accession>A0A8W8LFV0</accession>
<keyword evidence="8" id="KW-1185">Reference proteome</keyword>
<dbReference type="InterPro" id="IPR036179">
    <property type="entry name" value="Ig-like_dom_sf"/>
</dbReference>